<name>A0A432MDQ7_9BACT</name>
<evidence type="ECO:0000313" key="2">
    <source>
        <dbReference type="Proteomes" id="UP000280296"/>
    </source>
</evidence>
<gene>
    <name evidence="1" type="ORF">TsocGM_22795</name>
</gene>
<proteinExistence type="predicted"/>
<keyword evidence="2" id="KW-1185">Reference proteome</keyword>
<organism evidence="1 2">
    <name type="scientific">Tautonia sociabilis</name>
    <dbReference type="NCBI Taxonomy" id="2080755"/>
    <lineage>
        <taxon>Bacteria</taxon>
        <taxon>Pseudomonadati</taxon>
        <taxon>Planctomycetota</taxon>
        <taxon>Planctomycetia</taxon>
        <taxon>Isosphaerales</taxon>
        <taxon>Isosphaeraceae</taxon>
        <taxon>Tautonia</taxon>
    </lineage>
</organism>
<dbReference type="Proteomes" id="UP000280296">
    <property type="component" value="Unassembled WGS sequence"/>
</dbReference>
<reference evidence="1 2" key="1">
    <citation type="submission" date="2018-12" db="EMBL/GenBank/DDBJ databases">
        <authorList>
            <person name="Toschakov S.V."/>
        </authorList>
    </citation>
    <scope>NUCLEOTIDE SEQUENCE [LARGE SCALE GENOMIC DNA]</scope>
    <source>
        <strain evidence="1 2">GM2012</strain>
    </source>
</reference>
<dbReference type="EMBL" id="RYZH01000065">
    <property type="protein sequence ID" value="RUL83073.1"/>
    <property type="molecule type" value="Genomic_DNA"/>
</dbReference>
<dbReference type="RefSeq" id="WP_126727766.1">
    <property type="nucleotide sequence ID" value="NZ_RYZH01000065.1"/>
</dbReference>
<dbReference type="AlphaFoldDB" id="A0A432MDQ7"/>
<reference evidence="1 2" key="2">
    <citation type="submission" date="2019-01" db="EMBL/GenBank/DDBJ databases">
        <title>Tautonia sociabilis, a novel thermotolerant planctomycete of Isosphaeraceae family, isolated from a 4000 m deep subterranean habitat.</title>
        <authorList>
            <person name="Kovaleva O.L."/>
            <person name="Elcheninov A.G."/>
            <person name="Van Heerden E."/>
            <person name="Toshchakov S.V."/>
            <person name="Novikov A."/>
            <person name="Bonch-Osmolovskaya E.A."/>
            <person name="Kublanov I.V."/>
        </authorList>
    </citation>
    <scope>NUCLEOTIDE SEQUENCE [LARGE SCALE GENOMIC DNA]</scope>
    <source>
        <strain evidence="1 2">GM2012</strain>
    </source>
</reference>
<sequence length="66" mass="7520">MRHEHEHEHLEFVRLVMAMHTARPESFRTRSDAALERSKSLEKRVDAPLKAALNGQGPRFGLGTPD</sequence>
<comment type="caution">
    <text evidence="1">The sequence shown here is derived from an EMBL/GenBank/DDBJ whole genome shotgun (WGS) entry which is preliminary data.</text>
</comment>
<accession>A0A432MDQ7</accession>
<protein>
    <submittedName>
        <fullName evidence="1">Uncharacterized protein</fullName>
    </submittedName>
</protein>
<evidence type="ECO:0000313" key="1">
    <source>
        <dbReference type="EMBL" id="RUL83073.1"/>
    </source>
</evidence>